<evidence type="ECO:0000313" key="1">
    <source>
        <dbReference type="EMBL" id="PNF37864.1"/>
    </source>
</evidence>
<dbReference type="GO" id="GO:0003676">
    <property type="term" value="F:nucleic acid binding"/>
    <property type="evidence" value="ECO:0007669"/>
    <property type="project" value="InterPro"/>
</dbReference>
<dbReference type="AlphaFoldDB" id="A0A2J7RAK5"/>
<evidence type="ECO:0000313" key="2">
    <source>
        <dbReference type="Proteomes" id="UP000235965"/>
    </source>
</evidence>
<keyword evidence="2" id="KW-1185">Reference proteome</keyword>
<proteinExistence type="predicted"/>
<dbReference type="STRING" id="105785.A0A2J7RAK5"/>
<dbReference type="InParanoid" id="A0A2J7RAK5"/>
<evidence type="ECO:0008006" key="3">
    <source>
        <dbReference type="Google" id="ProtNLM"/>
    </source>
</evidence>
<dbReference type="PANTHER" id="PTHR47326:SF1">
    <property type="entry name" value="HTH PSQ-TYPE DOMAIN-CONTAINING PROTEIN"/>
    <property type="match status" value="1"/>
</dbReference>
<gene>
    <name evidence="1" type="ORF">B7P43_G07422</name>
</gene>
<dbReference type="Gene3D" id="3.30.420.10">
    <property type="entry name" value="Ribonuclease H-like superfamily/Ribonuclease H"/>
    <property type="match status" value="1"/>
</dbReference>
<dbReference type="Proteomes" id="UP000235965">
    <property type="component" value="Unassembled WGS sequence"/>
</dbReference>
<sequence length="247" mass="28354">MSISIRREAFQRSPRKLIRAASLQLRSVVHGVLHKRLRLRGYKIQMIHAIKPSDRVARTNFTEVMLERNDASPNFLFQVCFSDEATFQDSGVVHRYNCRIWGSQNPHVTCESEKGGPNLNVWTGLMRDKQIGQFSFSEYTVTGRSFLDMLKLYALPHLSLKLSSNKTAHFCHHVRNHLDREMAGRLIGRGGPIAWPPRSPDLTPMDFLLWGYVKNTVYQVKINDIQYLKARIREAGSVVTPNIHQAI</sequence>
<comment type="caution">
    <text evidence="1">The sequence shown here is derived from an EMBL/GenBank/DDBJ whole genome shotgun (WGS) entry which is preliminary data.</text>
</comment>
<protein>
    <recommendedName>
        <fullName evidence="3">Tc1-like transposase DDE domain-containing protein</fullName>
    </recommendedName>
</protein>
<dbReference type="PANTHER" id="PTHR47326">
    <property type="entry name" value="TRANSPOSABLE ELEMENT TC3 TRANSPOSASE-LIKE PROTEIN"/>
    <property type="match status" value="1"/>
</dbReference>
<reference evidence="1 2" key="1">
    <citation type="submission" date="2017-12" db="EMBL/GenBank/DDBJ databases">
        <title>Hemimetabolous genomes reveal molecular basis of termite eusociality.</title>
        <authorList>
            <person name="Harrison M.C."/>
            <person name="Jongepier E."/>
            <person name="Robertson H.M."/>
            <person name="Arning N."/>
            <person name="Bitard-Feildel T."/>
            <person name="Chao H."/>
            <person name="Childers C.P."/>
            <person name="Dinh H."/>
            <person name="Doddapaneni H."/>
            <person name="Dugan S."/>
            <person name="Gowin J."/>
            <person name="Greiner C."/>
            <person name="Han Y."/>
            <person name="Hu H."/>
            <person name="Hughes D.S.T."/>
            <person name="Huylmans A.-K."/>
            <person name="Kemena C."/>
            <person name="Kremer L.P.M."/>
            <person name="Lee S.L."/>
            <person name="Lopez-Ezquerra A."/>
            <person name="Mallet L."/>
            <person name="Monroy-Kuhn J.M."/>
            <person name="Moser A."/>
            <person name="Murali S.C."/>
            <person name="Muzny D.M."/>
            <person name="Otani S."/>
            <person name="Piulachs M.-D."/>
            <person name="Poelchau M."/>
            <person name="Qu J."/>
            <person name="Schaub F."/>
            <person name="Wada-Katsumata A."/>
            <person name="Worley K.C."/>
            <person name="Xie Q."/>
            <person name="Ylla G."/>
            <person name="Poulsen M."/>
            <person name="Gibbs R.A."/>
            <person name="Schal C."/>
            <person name="Richards S."/>
            <person name="Belles X."/>
            <person name="Korb J."/>
            <person name="Bornberg-Bauer E."/>
        </authorList>
    </citation>
    <scope>NUCLEOTIDE SEQUENCE [LARGE SCALE GENOMIC DNA]</scope>
    <source>
        <tissue evidence="1">Whole body</tissue>
    </source>
</reference>
<dbReference type="EMBL" id="NEVH01006567">
    <property type="protein sequence ID" value="PNF37864.1"/>
    <property type="molecule type" value="Genomic_DNA"/>
</dbReference>
<organism evidence="1 2">
    <name type="scientific">Cryptotermes secundus</name>
    <dbReference type="NCBI Taxonomy" id="105785"/>
    <lineage>
        <taxon>Eukaryota</taxon>
        <taxon>Metazoa</taxon>
        <taxon>Ecdysozoa</taxon>
        <taxon>Arthropoda</taxon>
        <taxon>Hexapoda</taxon>
        <taxon>Insecta</taxon>
        <taxon>Pterygota</taxon>
        <taxon>Neoptera</taxon>
        <taxon>Polyneoptera</taxon>
        <taxon>Dictyoptera</taxon>
        <taxon>Blattodea</taxon>
        <taxon>Blattoidea</taxon>
        <taxon>Termitoidae</taxon>
        <taxon>Kalotermitidae</taxon>
        <taxon>Cryptotermitinae</taxon>
        <taxon>Cryptotermes</taxon>
    </lineage>
</organism>
<dbReference type="OrthoDB" id="6770078at2759"/>
<accession>A0A2J7RAK5</accession>
<name>A0A2J7RAK5_9NEOP</name>
<dbReference type="InterPro" id="IPR036397">
    <property type="entry name" value="RNaseH_sf"/>
</dbReference>